<dbReference type="EMBL" id="KB632144">
    <property type="protein sequence ID" value="ERL89077.1"/>
    <property type="molecule type" value="Genomic_DNA"/>
</dbReference>
<organism evidence="1 2">
    <name type="scientific">Dendroctonus ponderosae</name>
    <name type="common">Mountain pine beetle</name>
    <dbReference type="NCBI Taxonomy" id="77166"/>
    <lineage>
        <taxon>Eukaryota</taxon>
        <taxon>Metazoa</taxon>
        <taxon>Ecdysozoa</taxon>
        <taxon>Arthropoda</taxon>
        <taxon>Hexapoda</taxon>
        <taxon>Insecta</taxon>
        <taxon>Pterygota</taxon>
        <taxon>Neoptera</taxon>
        <taxon>Endopterygota</taxon>
        <taxon>Coleoptera</taxon>
        <taxon>Polyphaga</taxon>
        <taxon>Cucujiformia</taxon>
        <taxon>Curculionidae</taxon>
        <taxon>Scolytinae</taxon>
        <taxon>Dendroctonus</taxon>
    </lineage>
</organism>
<dbReference type="SUPFAM" id="SSF50978">
    <property type="entry name" value="WD40 repeat-like"/>
    <property type="match status" value="1"/>
</dbReference>
<accession>U4U7N2</accession>
<dbReference type="OrthoDB" id="2095648at2759"/>
<evidence type="ECO:0000313" key="2">
    <source>
        <dbReference type="Proteomes" id="UP000030742"/>
    </source>
</evidence>
<evidence type="ECO:0008006" key="3">
    <source>
        <dbReference type="Google" id="ProtNLM"/>
    </source>
</evidence>
<sequence length="432" mass="49759">MIVPLEILELILLKCDGKTLLAGANVSETFKNTIEYLGKKTKLWEWCCKEDIPEEQLVEYLQTYEGYDAKEKWRHVYYNWGAWEQHDPHILSPKLCTNIEVRRISAIAVSNKYIAVGSEDGRLKVYTCNKELLFVHRIVAVKLSKLTFIGNQRLDDSHNFSICLVVAFNNGLSILSYDGLEKRQYDILDVISHRRVDVFGKHVCIEKVGGRMTIVEINKSCSGGYNVKDVWFTRIYSPTCTTTYNMWNGKCTFLINDRLCTVCYKSPDITPMMEMTKGVPIKFHSPLMLDSSTTQILRDNVIINIYKNAEKSCRLSDAVIEDYVEIVILKPNKDFSIKMFNTWEIFSSNITSTFLYGNTLLFGTSCGSVYFYRLQNWKNFDMKNYTSKQIIGKHPIISMAVKETETERKFYVCSKFAVHEIVSWIPLAGSST</sequence>
<reference evidence="1 2" key="1">
    <citation type="journal article" date="2013" name="Genome Biol.">
        <title>Draft genome of the mountain pine beetle, Dendroctonus ponderosae Hopkins, a major forest pest.</title>
        <authorList>
            <person name="Keeling C.I."/>
            <person name="Yuen M.M."/>
            <person name="Liao N.Y."/>
            <person name="Docking T.R."/>
            <person name="Chan S.K."/>
            <person name="Taylor G.A."/>
            <person name="Palmquist D.L."/>
            <person name="Jackman S.D."/>
            <person name="Nguyen A."/>
            <person name="Li M."/>
            <person name="Henderson H."/>
            <person name="Janes J.K."/>
            <person name="Zhao Y."/>
            <person name="Pandoh P."/>
            <person name="Moore R."/>
            <person name="Sperling F.A."/>
            <person name="Huber D.P."/>
            <person name="Birol I."/>
            <person name="Jones S.J."/>
            <person name="Bohlmann J."/>
        </authorList>
    </citation>
    <scope>NUCLEOTIDE SEQUENCE</scope>
</reference>
<dbReference type="AlphaFoldDB" id="U4U7N2"/>
<dbReference type="Proteomes" id="UP000030742">
    <property type="component" value="Unassembled WGS sequence"/>
</dbReference>
<dbReference type="InterPro" id="IPR036322">
    <property type="entry name" value="WD40_repeat_dom_sf"/>
</dbReference>
<evidence type="ECO:0000313" key="1">
    <source>
        <dbReference type="EMBL" id="ERL89077.1"/>
    </source>
</evidence>
<name>U4U7N2_DENPD</name>
<protein>
    <recommendedName>
        <fullName evidence="3">F-box domain-containing protein</fullName>
    </recommendedName>
</protein>
<proteinExistence type="predicted"/>
<dbReference type="STRING" id="77166.U4U7N2"/>
<gene>
    <name evidence="1" type="ORF">D910_06454</name>
</gene>